<reference evidence="7" key="2">
    <citation type="submission" date="2025-08" db="UniProtKB">
        <authorList>
            <consortium name="RefSeq"/>
        </authorList>
    </citation>
    <scope>IDENTIFICATION</scope>
    <source>
        <tissue evidence="7">Blood</tissue>
    </source>
</reference>
<dbReference type="GO" id="GO:0016020">
    <property type="term" value="C:membrane"/>
    <property type="evidence" value="ECO:0007669"/>
    <property type="project" value="UniProtKB-SubCell"/>
</dbReference>
<evidence type="ECO:0000313" key="6">
    <source>
        <dbReference type="Proteomes" id="UP000221080"/>
    </source>
</evidence>
<dbReference type="RefSeq" id="XP_053538426.1">
    <property type="nucleotide sequence ID" value="XM_053682451.1"/>
</dbReference>
<evidence type="ECO:0000256" key="4">
    <source>
        <dbReference type="ARBA" id="ARBA00023136"/>
    </source>
</evidence>
<keyword evidence="6" id="KW-1185">Reference proteome</keyword>
<dbReference type="InterPro" id="IPR008952">
    <property type="entry name" value="Tetraspanin_EC2_sf"/>
</dbReference>
<dbReference type="InterPro" id="IPR018499">
    <property type="entry name" value="Tetraspanin/Peripherin"/>
</dbReference>
<proteinExistence type="predicted"/>
<keyword evidence="4 5" id="KW-0472">Membrane</keyword>
<dbReference type="Proteomes" id="UP000221080">
    <property type="component" value="Chromosome 9"/>
</dbReference>
<gene>
    <name evidence="7" type="primary">LOC128633541</name>
</gene>
<feature type="transmembrane region" description="Helical" evidence="5">
    <location>
        <begin position="83"/>
        <end position="108"/>
    </location>
</feature>
<keyword evidence="2 5" id="KW-0812">Transmembrane</keyword>
<evidence type="ECO:0000313" key="7">
    <source>
        <dbReference type="RefSeq" id="XP_053538426.1"/>
    </source>
</evidence>
<comment type="subcellular location">
    <subcellularLocation>
        <location evidence="1">Membrane</location>
        <topology evidence="1">Multi-pass membrane protein</topology>
    </subcellularLocation>
</comment>
<sequence>MMKNYTTNPDVRKGLDELQEELKCCGAVNSSDWMFFKPDKNSIPDSCCKNVSTNCGAGALNDAHKIYIEGCGAALETAIKKNLLWVGVAALVIAFIELLGVVFACTLMRGIRKGYEVM</sequence>
<dbReference type="AlphaFoldDB" id="A0A9F7TMP8"/>
<evidence type="ECO:0000256" key="5">
    <source>
        <dbReference type="SAM" id="Phobius"/>
    </source>
</evidence>
<organism evidence="6 7">
    <name type="scientific">Ictalurus punctatus</name>
    <name type="common">Channel catfish</name>
    <name type="synonym">Silurus punctatus</name>
    <dbReference type="NCBI Taxonomy" id="7998"/>
    <lineage>
        <taxon>Eukaryota</taxon>
        <taxon>Metazoa</taxon>
        <taxon>Chordata</taxon>
        <taxon>Craniata</taxon>
        <taxon>Vertebrata</taxon>
        <taxon>Euteleostomi</taxon>
        <taxon>Actinopterygii</taxon>
        <taxon>Neopterygii</taxon>
        <taxon>Teleostei</taxon>
        <taxon>Ostariophysi</taxon>
        <taxon>Siluriformes</taxon>
        <taxon>Ictaluridae</taxon>
        <taxon>Ictalurus</taxon>
    </lineage>
</organism>
<reference evidence="6" key="1">
    <citation type="journal article" date="2016" name="Nat. Commun.">
        <title>The channel catfish genome sequence provides insights into the evolution of scale formation in teleosts.</title>
        <authorList>
            <person name="Liu Z."/>
            <person name="Liu S."/>
            <person name="Yao J."/>
            <person name="Bao L."/>
            <person name="Zhang J."/>
            <person name="Li Y."/>
            <person name="Jiang C."/>
            <person name="Sun L."/>
            <person name="Wang R."/>
            <person name="Zhang Y."/>
            <person name="Zhou T."/>
            <person name="Zeng Q."/>
            <person name="Fu Q."/>
            <person name="Gao S."/>
            <person name="Li N."/>
            <person name="Koren S."/>
            <person name="Jiang Y."/>
            <person name="Zimin A."/>
            <person name="Xu P."/>
            <person name="Phillippy A.M."/>
            <person name="Geng X."/>
            <person name="Song L."/>
            <person name="Sun F."/>
            <person name="Li C."/>
            <person name="Wang X."/>
            <person name="Chen A."/>
            <person name="Jin Y."/>
            <person name="Yuan Z."/>
            <person name="Yang Y."/>
            <person name="Tan S."/>
            <person name="Peatman E."/>
            <person name="Lu J."/>
            <person name="Qin Z."/>
            <person name="Dunham R."/>
            <person name="Li Z."/>
            <person name="Sonstegard T."/>
            <person name="Feng J."/>
            <person name="Danzmann R.G."/>
            <person name="Schroeder S."/>
            <person name="Scheffler B."/>
            <person name="Duke M.V."/>
            <person name="Ballard L."/>
            <person name="Kucuktas H."/>
            <person name="Kaltenboeck L."/>
            <person name="Liu H."/>
            <person name="Armbruster J."/>
            <person name="Xie Y."/>
            <person name="Kirby M.L."/>
            <person name="Tian Y."/>
            <person name="Flanagan M.E."/>
            <person name="Mu W."/>
            <person name="Waldbieser G.C."/>
        </authorList>
    </citation>
    <scope>NUCLEOTIDE SEQUENCE [LARGE SCALE GENOMIC DNA]</scope>
    <source>
        <strain evidence="6">SDA103</strain>
    </source>
</reference>
<dbReference type="SUPFAM" id="SSF48652">
    <property type="entry name" value="Tetraspanin"/>
    <property type="match status" value="1"/>
</dbReference>
<dbReference type="OrthoDB" id="10033535at2759"/>
<accession>A0A9F7TMP8</accession>
<dbReference type="GeneID" id="128633541"/>
<name>A0A9F7TMP8_ICTPU</name>
<evidence type="ECO:0000256" key="3">
    <source>
        <dbReference type="ARBA" id="ARBA00022989"/>
    </source>
</evidence>
<dbReference type="Gene3D" id="1.10.1450.10">
    <property type="entry name" value="Tetraspanin"/>
    <property type="match status" value="1"/>
</dbReference>
<dbReference type="KEGG" id="ipu:128633541"/>
<evidence type="ECO:0000256" key="1">
    <source>
        <dbReference type="ARBA" id="ARBA00004141"/>
    </source>
</evidence>
<keyword evidence="3 5" id="KW-1133">Transmembrane helix</keyword>
<protein>
    <submittedName>
        <fullName evidence="7">CD63 antigen-like</fullName>
    </submittedName>
</protein>
<evidence type="ECO:0000256" key="2">
    <source>
        <dbReference type="ARBA" id="ARBA00022692"/>
    </source>
</evidence>
<dbReference type="Pfam" id="PF00335">
    <property type="entry name" value="Tetraspanin"/>
    <property type="match status" value="1"/>
</dbReference>